<keyword evidence="3" id="KW-1185">Reference proteome</keyword>
<organism evidence="2 3">
    <name type="scientific">Streptoalloteichus tenebrarius (strain ATCC 17920 / DSM 40477 / JCM 4838 / CBS 697.72 / NBRC 16177 / NCIMB 11028 / NRRL B-12390 / A12253. 1 / ISP 5477)</name>
    <name type="common">Streptomyces tenebrarius</name>
    <dbReference type="NCBI Taxonomy" id="1933"/>
    <lineage>
        <taxon>Bacteria</taxon>
        <taxon>Bacillati</taxon>
        <taxon>Actinomycetota</taxon>
        <taxon>Actinomycetes</taxon>
        <taxon>Pseudonocardiales</taxon>
        <taxon>Pseudonocardiaceae</taxon>
        <taxon>Streptoalloteichus</taxon>
    </lineage>
</organism>
<dbReference type="Proteomes" id="UP001205311">
    <property type="component" value="Unassembled WGS sequence"/>
</dbReference>
<feature type="transmembrane region" description="Helical" evidence="1">
    <location>
        <begin position="146"/>
        <end position="165"/>
    </location>
</feature>
<sequence>MTKATTERGGTTPAPRWAVWAAYAVPLCVLPSAVWRTTEAFNGDTSMADEGWYLLLLSALSLGFAMLTPGLVHRWGERVPEWVPGVGGRVIPARLVVTTAVVGASLVLALCLYGVLNTVFRFVDRAPVLVGPADAVRQPPGWDVGLLYLPILAWGPIVLVLAAAYRRRRTTASGMSGPAAPGAAGRLRFVSSLDE</sequence>
<feature type="transmembrane region" description="Helical" evidence="1">
    <location>
        <begin position="52"/>
        <end position="72"/>
    </location>
</feature>
<dbReference type="EMBL" id="JAMTCP010000010">
    <property type="protein sequence ID" value="MCP2258742.1"/>
    <property type="molecule type" value="Genomic_DNA"/>
</dbReference>
<evidence type="ECO:0000313" key="2">
    <source>
        <dbReference type="EMBL" id="MCP2258742.1"/>
    </source>
</evidence>
<protein>
    <submittedName>
        <fullName evidence="2">Uncharacterized protein</fullName>
    </submittedName>
</protein>
<evidence type="ECO:0000313" key="3">
    <source>
        <dbReference type="Proteomes" id="UP001205311"/>
    </source>
</evidence>
<dbReference type="RefSeq" id="WP_253669651.1">
    <property type="nucleotide sequence ID" value="NZ_JAMTCP010000010.1"/>
</dbReference>
<evidence type="ECO:0000256" key="1">
    <source>
        <dbReference type="SAM" id="Phobius"/>
    </source>
</evidence>
<name>A0ABT1HTB2_STRSD</name>
<accession>A0ABT1HTB2</accession>
<gene>
    <name evidence="2" type="ORF">LX15_002440</name>
</gene>
<keyword evidence="1" id="KW-1133">Transmembrane helix</keyword>
<comment type="caution">
    <text evidence="2">The sequence shown here is derived from an EMBL/GenBank/DDBJ whole genome shotgun (WGS) entry which is preliminary data.</text>
</comment>
<feature type="transmembrane region" description="Helical" evidence="1">
    <location>
        <begin position="93"/>
        <end position="116"/>
    </location>
</feature>
<proteinExistence type="predicted"/>
<keyword evidence="1" id="KW-0812">Transmembrane</keyword>
<keyword evidence="1" id="KW-0472">Membrane</keyword>
<reference evidence="2 3" key="1">
    <citation type="submission" date="2022-06" db="EMBL/GenBank/DDBJ databases">
        <title>Genomic Encyclopedia of Archaeal and Bacterial Type Strains, Phase II (KMG-II): from individual species to whole genera.</title>
        <authorList>
            <person name="Goeker M."/>
        </authorList>
    </citation>
    <scope>NUCLEOTIDE SEQUENCE [LARGE SCALE GENOMIC DNA]</scope>
    <source>
        <strain evidence="2 3">DSM 40477</strain>
    </source>
</reference>